<accession>A0A3B6VJY0</accession>
<dbReference type="PROSITE" id="PS51257">
    <property type="entry name" value="PROKAR_LIPOPROTEIN"/>
    <property type="match status" value="1"/>
</dbReference>
<name>A0A3B6VJY0_BRAPL</name>
<dbReference type="AlphaFoldDB" id="A0A3B6VJY0"/>
<protein>
    <recommendedName>
        <fullName evidence="3">Lipoprotein</fullName>
    </recommendedName>
</protein>
<dbReference type="KEGG" id="bpip:BPP43_04670"/>
<sequence length="583" mass="67907">MIKKIAVIFFVLILIVSCKKINLLSSAYIPPPTAFPNISEVPDYPIPTPIPTPPDKVEEKPIKVTPEIVPDNTVFGGYSKRFKYKNEWYVLATNQYEYDADTKKLTPTGKGALLKIGNDGSTISKIYTSPKDTVLDSKQYWLFLISDQLIIEANKVKIISLAYTTTDFDYTEDKNFIKGNIDFSLKDIFVVVKNFIEHKRYMESDDLINWRDTVTETTKTYKMPNTNHIEPNFLGRYGLNVIEYFMFYYKGKIFLYKGFKNILDEYPDGYKDPSDPSFEFYADEYYTIDYGKDMSDAKNWTTNYFPDYNGTKLLYVNHFAFDENKLYLCEANFGNSVYEYDGNLWQQKGKYVYTDKYFSSEDGVNWKEDTKPTSDYLKILTSDVILASYKSQNVMGGYNSPDATPLEPSYTELNGRYYRTFNATYPIPPIKEIKEAADRLETNFTITEEHIKKSGAYQLQVSSVNPDKAEESDWVSVIPNNEINSVIGWQSGGADLFTFNNKIVRLVDYDRVFQIDNQYETSLNLSKQYYDMLKTAENIEIYKQYNYYYLYYKAIADMLKMIKDKGNNYFYPDEAVTHYTFEL</sequence>
<dbReference type="RefSeq" id="WP_015274285.1">
    <property type="nucleotide sequence ID" value="NC_019908.1"/>
</dbReference>
<dbReference type="Proteomes" id="UP000010793">
    <property type="component" value="Chromosome"/>
</dbReference>
<evidence type="ECO:0008006" key="3">
    <source>
        <dbReference type="Google" id="ProtNLM"/>
    </source>
</evidence>
<evidence type="ECO:0000313" key="1">
    <source>
        <dbReference type="EMBL" id="AGA66206.1"/>
    </source>
</evidence>
<keyword evidence="2" id="KW-1185">Reference proteome</keyword>
<evidence type="ECO:0000313" key="2">
    <source>
        <dbReference type="Proteomes" id="UP000010793"/>
    </source>
</evidence>
<dbReference type="EMBL" id="CP002873">
    <property type="protein sequence ID" value="AGA66206.1"/>
    <property type="molecule type" value="Genomic_DNA"/>
</dbReference>
<gene>
    <name evidence="1" type="ORF">BPP43_04670</name>
</gene>
<organism evidence="1 2">
    <name type="scientific">Brachyspira pilosicoli P43/6/78</name>
    <dbReference type="NCBI Taxonomy" id="1042417"/>
    <lineage>
        <taxon>Bacteria</taxon>
        <taxon>Pseudomonadati</taxon>
        <taxon>Spirochaetota</taxon>
        <taxon>Spirochaetia</taxon>
        <taxon>Brachyspirales</taxon>
        <taxon>Brachyspiraceae</taxon>
        <taxon>Brachyspira</taxon>
    </lineage>
</organism>
<reference evidence="1 2" key="1">
    <citation type="journal article" date="2013" name="Genome Announc.">
        <title>Complete Genome Sequence of the Porcine Strain Brachyspira pilosicoli P43/6/78(T.).</title>
        <authorList>
            <person name="Lin C."/>
            <person name="den Bakker H.C."/>
            <person name="Suzuki H."/>
            <person name="Lefebure T."/>
            <person name="Ponnala L."/>
            <person name="Sun Q."/>
            <person name="Stanhope M.J."/>
            <person name="Wiedmann M."/>
            <person name="Duhamel G.E."/>
        </authorList>
    </citation>
    <scope>NUCLEOTIDE SEQUENCE [LARGE SCALE GENOMIC DNA]</scope>
    <source>
        <strain evidence="1 2">P43/6/78</strain>
    </source>
</reference>
<proteinExistence type="predicted"/>